<dbReference type="Gene3D" id="1.10.3210.10">
    <property type="entry name" value="Hypothetical protein af1432"/>
    <property type="match status" value="1"/>
</dbReference>
<gene>
    <name evidence="2" type="ORF">Ttaiw_00438</name>
</gene>
<proteinExistence type="predicted"/>
<dbReference type="SUPFAM" id="SSF109604">
    <property type="entry name" value="HD-domain/PDEase-like"/>
    <property type="match status" value="1"/>
</dbReference>
<dbReference type="Proteomes" id="UP000317763">
    <property type="component" value="Unassembled WGS sequence"/>
</dbReference>
<dbReference type="OrthoDB" id="9804751at2"/>
<dbReference type="EMBL" id="VJOM01000003">
    <property type="protein sequence ID" value="TSE33512.1"/>
    <property type="molecule type" value="Genomic_DNA"/>
</dbReference>
<evidence type="ECO:0000259" key="1">
    <source>
        <dbReference type="PROSITE" id="PS51833"/>
    </source>
</evidence>
<dbReference type="AlphaFoldDB" id="A0A554XCD8"/>
<keyword evidence="3" id="KW-1185">Reference proteome</keyword>
<accession>A0A554XCD8</accession>
<feature type="domain" description="HDOD" evidence="1">
    <location>
        <begin position="194"/>
        <end position="378"/>
    </location>
</feature>
<sequence>MGLRALDHIACTYEPVWGAQRRIVAVRLRVRVLEEAADVPRLLLALEDWWYAGSPILIVAFQHERHLRQALAATAPDYLWLELPPAAALPSSDWAHPVSLARRHGHRLVQRVPSRVTRRGLPQPSAEWRYLLDVGTPATRAAAPIEGDDMGPQALCAGLTTLASAREWLDHRRGWGVVGWPAADVWAQRSPVQRGPDKATLLRVQQALMHDTPLERVVTLIHSDVALTYRLLRLLHSDAVAARRPMPTIREAMRALGERRFRDLLLRLMPAAVADPDLLPLRSALVLRAQCMQWLMDAGPQQSLATEIYLTGLFSGLTDWWPGSMASLLAPLPLSDAMVEALVNGQGPYAPYLHIARRLEDPAALDTLPDACAEAGFSLQSVNTALLRTLARAAA</sequence>
<reference evidence="2 3" key="1">
    <citation type="submission" date="2019-07" db="EMBL/GenBank/DDBJ databases">
        <title>Tepidimonas taiwanensis I1-1 draft genome.</title>
        <authorList>
            <person name="Da Costa M.S."/>
            <person name="Froufe H.J.C."/>
            <person name="Egas C."/>
            <person name="Albuquerque L."/>
        </authorList>
    </citation>
    <scope>NUCLEOTIDE SEQUENCE [LARGE SCALE GENOMIC DNA]</scope>
    <source>
        <strain evidence="2 3">I1-1</strain>
    </source>
</reference>
<dbReference type="Pfam" id="PF08668">
    <property type="entry name" value="HDOD"/>
    <property type="match status" value="1"/>
</dbReference>
<comment type="caution">
    <text evidence="2">The sequence shown here is derived from an EMBL/GenBank/DDBJ whole genome shotgun (WGS) entry which is preliminary data.</text>
</comment>
<dbReference type="STRING" id="307486.GCA_000807215_00838"/>
<dbReference type="RefSeq" id="WP_043699669.1">
    <property type="nucleotide sequence ID" value="NZ_CP083911.1"/>
</dbReference>
<name>A0A554XCD8_9BURK</name>
<evidence type="ECO:0000313" key="3">
    <source>
        <dbReference type="Proteomes" id="UP000317763"/>
    </source>
</evidence>
<organism evidence="2 3">
    <name type="scientific">Tepidimonas taiwanensis</name>
    <dbReference type="NCBI Taxonomy" id="307486"/>
    <lineage>
        <taxon>Bacteria</taxon>
        <taxon>Pseudomonadati</taxon>
        <taxon>Pseudomonadota</taxon>
        <taxon>Betaproteobacteria</taxon>
        <taxon>Burkholderiales</taxon>
        <taxon>Tepidimonas</taxon>
    </lineage>
</organism>
<protein>
    <submittedName>
        <fullName evidence="2">HDOD domain protein</fullName>
    </submittedName>
</protein>
<dbReference type="InterPro" id="IPR013976">
    <property type="entry name" value="HDOD"/>
</dbReference>
<evidence type="ECO:0000313" key="2">
    <source>
        <dbReference type="EMBL" id="TSE33512.1"/>
    </source>
</evidence>
<dbReference type="PROSITE" id="PS51833">
    <property type="entry name" value="HDOD"/>
    <property type="match status" value="1"/>
</dbReference>